<accession>A0ABU9DI99</accession>
<feature type="compositionally biased region" description="Low complexity" evidence="1">
    <location>
        <begin position="128"/>
        <end position="140"/>
    </location>
</feature>
<sequence>MNNINLLPRKPRSEQYFWPVLSVTALAVVLSFTTLAVFQYKLEMASEQQAQYKQQLQARIQVLTRQHAEEPRTEEYRRLLQTVKSLEGKRIDWLPWMKSITAPLPEASRLLTLKKADASQNEVPVAPPASGQPQLQQPGGIIDSQKLDAQLEFSDFKQIADYVLKLKKDKGFQDIQILSVEKKELVLPVAVALVTESTPDKKPAVPAQKERFVQDIISQKPAVSGTKSEQLLSELDWLISGKMYEQEHGIKLPDRKFTSGSPLKDSPITEDELQKAREQVNKFESMFTENRETPATVQEAVAQATAAEKKAVVYTVHLEIQTRPITTTP</sequence>
<evidence type="ECO:0000256" key="2">
    <source>
        <dbReference type="SAM" id="Phobius"/>
    </source>
</evidence>
<proteinExistence type="predicted"/>
<dbReference type="EMBL" id="JBBPCC010000006">
    <property type="protein sequence ID" value="MEK8128603.1"/>
    <property type="molecule type" value="Genomic_DNA"/>
</dbReference>
<evidence type="ECO:0000313" key="4">
    <source>
        <dbReference type="Proteomes" id="UP001469365"/>
    </source>
</evidence>
<reference evidence="3 4" key="1">
    <citation type="submission" date="2024-04" db="EMBL/GenBank/DDBJ databases">
        <title>draft genome sequnece of Paenibacillus filicis.</title>
        <authorList>
            <person name="Kim D.-U."/>
        </authorList>
    </citation>
    <scope>NUCLEOTIDE SEQUENCE [LARGE SCALE GENOMIC DNA]</scope>
    <source>
        <strain evidence="3 4">KACC14197</strain>
    </source>
</reference>
<feature type="region of interest" description="Disordered" evidence="1">
    <location>
        <begin position="121"/>
        <end position="140"/>
    </location>
</feature>
<evidence type="ECO:0000256" key="1">
    <source>
        <dbReference type="SAM" id="MobiDB-lite"/>
    </source>
</evidence>
<dbReference type="Proteomes" id="UP001469365">
    <property type="component" value="Unassembled WGS sequence"/>
</dbReference>
<protein>
    <submittedName>
        <fullName evidence="3">Uncharacterized protein</fullName>
    </submittedName>
</protein>
<organism evidence="3 4">
    <name type="scientific">Paenibacillus filicis</name>
    <dbReference type="NCBI Taxonomy" id="669464"/>
    <lineage>
        <taxon>Bacteria</taxon>
        <taxon>Bacillati</taxon>
        <taxon>Bacillota</taxon>
        <taxon>Bacilli</taxon>
        <taxon>Bacillales</taxon>
        <taxon>Paenibacillaceae</taxon>
        <taxon>Paenibacillus</taxon>
    </lineage>
</organism>
<dbReference type="RefSeq" id="WP_341415681.1">
    <property type="nucleotide sequence ID" value="NZ_JBBPCC010000006.1"/>
</dbReference>
<name>A0ABU9DI99_9BACL</name>
<feature type="transmembrane region" description="Helical" evidence="2">
    <location>
        <begin position="16"/>
        <end position="38"/>
    </location>
</feature>
<keyword evidence="4" id="KW-1185">Reference proteome</keyword>
<keyword evidence="2" id="KW-1133">Transmembrane helix</keyword>
<keyword evidence="2" id="KW-0472">Membrane</keyword>
<evidence type="ECO:0000313" key="3">
    <source>
        <dbReference type="EMBL" id="MEK8128603.1"/>
    </source>
</evidence>
<gene>
    <name evidence="3" type="ORF">WMW72_11870</name>
</gene>
<keyword evidence="2" id="KW-0812">Transmembrane</keyword>
<comment type="caution">
    <text evidence="3">The sequence shown here is derived from an EMBL/GenBank/DDBJ whole genome shotgun (WGS) entry which is preliminary data.</text>
</comment>